<name>A0A9W7ZS44_9FUNG</name>
<comment type="caution">
    <text evidence="2">The sequence shown here is derived from an EMBL/GenBank/DDBJ whole genome shotgun (WGS) entry which is preliminary data.</text>
</comment>
<dbReference type="Proteomes" id="UP001150538">
    <property type="component" value="Unassembled WGS sequence"/>
</dbReference>
<feature type="compositionally biased region" description="Basic and acidic residues" evidence="1">
    <location>
        <begin position="206"/>
        <end position="218"/>
    </location>
</feature>
<dbReference type="AlphaFoldDB" id="A0A9W7ZS44"/>
<protein>
    <submittedName>
        <fullName evidence="2">Uncharacterized protein</fullName>
    </submittedName>
</protein>
<sequence>MLSLQEKREERRKARYRGDPSKARYKPSEKGAFEIVIRKDLLDSRRQSSLSNCSSNASNPNLETKLHERIDSHINQQPESKSPEIVNNDKEPAQSQQQTIREESNKPEPLYSLEKIDSVRLQKQQPQQTSTADDNKPLELSLDADPIDDIDNHVCLVPGQESEEPKEDLEQGPSNKAQSKPQGKKTSRKGAKSSKAKPKAAPKKTKSAERKPKPREIISTDTENDGNSSNANALNDSPMKFKRVTRSMTRNAGIDVKVKRKYGLEISKDAIIPISPILKRKTKTKK</sequence>
<dbReference type="EMBL" id="JANBPU010000144">
    <property type="protein sequence ID" value="KAJ1915479.1"/>
    <property type="molecule type" value="Genomic_DNA"/>
</dbReference>
<feature type="region of interest" description="Disordered" evidence="1">
    <location>
        <begin position="45"/>
        <end position="241"/>
    </location>
</feature>
<evidence type="ECO:0000313" key="2">
    <source>
        <dbReference type="EMBL" id="KAJ1915479.1"/>
    </source>
</evidence>
<feature type="compositionally biased region" description="Basic residues" evidence="1">
    <location>
        <begin position="182"/>
        <end position="205"/>
    </location>
</feature>
<evidence type="ECO:0000256" key="1">
    <source>
        <dbReference type="SAM" id="MobiDB-lite"/>
    </source>
</evidence>
<proteinExistence type="predicted"/>
<feature type="compositionally biased region" description="Polar residues" evidence="1">
    <location>
        <begin position="121"/>
        <end position="132"/>
    </location>
</feature>
<feature type="compositionally biased region" description="Low complexity" evidence="1">
    <location>
        <begin position="47"/>
        <end position="61"/>
    </location>
</feature>
<evidence type="ECO:0000313" key="3">
    <source>
        <dbReference type="Proteomes" id="UP001150538"/>
    </source>
</evidence>
<keyword evidence="3" id="KW-1185">Reference proteome</keyword>
<organism evidence="2 3">
    <name type="scientific">Mycoemilia scoparia</name>
    <dbReference type="NCBI Taxonomy" id="417184"/>
    <lineage>
        <taxon>Eukaryota</taxon>
        <taxon>Fungi</taxon>
        <taxon>Fungi incertae sedis</taxon>
        <taxon>Zoopagomycota</taxon>
        <taxon>Kickxellomycotina</taxon>
        <taxon>Kickxellomycetes</taxon>
        <taxon>Kickxellales</taxon>
        <taxon>Kickxellaceae</taxon>
        <taxon>Mycoemilia</taxon>
    </lineage>
</organism>
<reference evidence="2" key="1">
    <citation type="submission" date="2022-07" db="EMBL/GenBank/DDBJ databases">
        <title>Phylogenomic reconstructions and comparative analyses of Kickxellomycotina fungi.</title>
        <authorList>
            <person name="Reynolds N.K."/>
            <person name="Stajich J.E."/>
            <person name="Barry K."/>
            <person name="Grigoriev I.V."/>
            <person name="Crous P."/>
            <person name="Smith M.E."/>
        </authorList>
    </citation>
    <scope>NUCLEOTIDE SEQUENCE</scope>
    <source>
        <strain evidence="2">NBRC 100468</strain>
    </source>
</reference>
<feature type="compositionally biased region" description="Polar residues" evidence="1">
    <location>
        <begin position="219"/>
        <end position="235"/>
    </location>
</feature>
<feature type="compositionally biased region" description="Polar residues" evidence="1">
    <location>
        <begin position="172"/>
        <end position="181"/>
    </location>
</feature>
<gene>
    <name evidence="2" type="ORF">H4219_004297</name>
</gene>
<accession>A0A9W7ZS44</accession>
<feature type="region of interest" description="Disordered" evidence="1">
    <location>
        <begin position="1"/>
        <end position="30"/>
    </location>
</feature>